<dbReference type="Proteomes" id="UP000886819">
    <property type="component" value="Unassembled WGS sequence"/>
</dbReference>
<dbReference type="SUPFAM" id="SSF56300">
    <property type="entry name" value="Metallo-dependent phosphatases"/>
    <property type="match status" value="1"/>
</dbReference>
<accession>A0A9D0YYF3</accession>
<evidence type="ECO:0000259" key="3">
    <source>
        <dbReference type="SMART" id="SM00854"/>
    </source>
</evidence>
<protein>
    <submittedName>
        <fullName evidence="4">CapA family protein</fullName>
    </submittedName>
</protein>
<dbReference type="Pfam" id="PF09587">
    <property type="entry name" value="PGA_cap"/>
    <property type="match status" value="1"/>
</dbReference>
<feature type="domain" description="Capsule synthesis protein CapA" evidence="3">
    <location>
        <begin position="37"/>
        <end position="266"/>
    </location>
</feature>
<dbReference type="Gene3D" id="3.60.21.10">
    <property type="match status" value="1"/>
</dbReference>
<reference evidence="4" key="2">
    <citation type="journal article" date="2021" name="PeerJ">
        <title>Extensive microbial diversity within the chicken gut microbiome revealed by metagenomics and culture.</title>
        <authorList>
            <person name="Gilroy R."/>
            <person name="Ravi A."/>
            <person name="Getino M."/>
            <person name="Pursley I."/>
            <person name="Horton D.L."/>
            <person name="Alikhan N.F."/>
            <person name="Baker D."/>
            <person name="Gharbi K."/>
            <person name="Hall N."/>
            <person name="Watson M."/>
            <person name="Adriaenssens E.M."/>
            <person name="Foster-Nyarko E."/>
            <person name="Jarju S."/>
            <person name="Secka A."/>
            <person name="Antonio M."/>
            <person name="Oren A."/>
            <person name="Chaudhuri R.R."/>
            <person name="La Ragione R."/>
            <person name="Hildebrand F."/>
            <person name="Pallen M.J."/>
        </authorList>
    </citation>
    <scope>NUCLEOTIDE SEQUENCE</scope>
    <source>
        <strain evidence="4">ChiHile30-977</strain>
    </source>
</reference>
<gene>
    <name evidence="4" type="ORF">IAA66_08950</name>
</gene>
<evidence type="ECO:0000256" key="1">
    <source>
        <dbReference type="ARBA" id="ARBA00005662"/>
    </source>
</evidence>
<organism evidence="4 5">
    <name type="scientific">Candidatus Avichristensenella intestinipullorum</name>
    <dbReference type="NCBI Taxonomy" id="2840693"/>
    <lineage>
        <taxon>Bacteria</taxon>
        <taxon>Bacillati</taxon>
        <taxon>Bacillota</taxon>
        <taxon>Clostridia</taxon>
        <taxon>Candidatus Avichristensenella</taxon>
    </lineage>
</organism>
<feature type="chain" id="PRO_5039234500" evidence="2">
    <location>
        <begin position="21"/>
        <end position="357"/>
    </location>
</feature>
<dbReference type="SMART" id="SM00854">
    <property type="entry name" value="PGA_cap"/>
    <property type="match status" value="1"/>
</dbReference>
<dbReference type="InterPro" id="IPR019079">
    <property type="entry name" value="Capsule_synth_CapA"/>
</dbReference>
<comment type="similarity">
    <text evidence="1">Belongs to the CapA family.</text>
</comment>
<evidence type="ECO:0000256" key="2">
    <source>
        <dbReference type="SAM" id="SignalP"/>
    </source>
</evidence>
<dbReference type="InterPro" id="IPR029052">
    <property type="entry name" value="Metallo-depent_PP-like"/>
</dbReference>
<feature type="signal peptide" evidence="2">
    <location>
        <begin position="1"/>
        <end position="20"/>
    </location>
</feature>
<dbReference type="PANTHER" id="PTHR33393:SF13">
    <property type="entry name" value="PGA BIOSYNTHESIS PROTEIN CAPA"/>
    <property type="match status" value="1"/>
</dbReference>
<evidence type="ECO:0000313" key="5">
    <source>
        <dbReference type="Proteomes" id="UP000886819"/>
    </source>
</evidence>
<comment type="caution">
    <text evidence="4">The sequence shown here is derived from an EMBL/GenBank/DDBJ whole genome shotgun (WGS) entry which is preliminary data.</text>
</comment>
<dbReference type="PANTHER" id="PTHR33393">
    <property type="entry name" value="POLYGLUTAMINE SYNTHESIS ACCESSORY PROTEIN RV0574C-RELATED"/>
    <property type="match status" value="1"/>
</dbReference>
<name>A0A9D0YYF3_9FIRM</name>
<dbReference type="EMBL" id="DVFI01000122">
    <property type="protein sequence ID" value="HIQ63691.1"/>
    <property type="molecule type" value="Genomic_DNA"/>
</dbReference>
<evidence type="ECO:0000313" key="4">
    <source>
        <dbReference type="EMBL" id="HIQ63691.1"/>
    </source>
</evidence>
<dbReference type="AlphaFoldDB" id="A0A9D0YYF3"/>
<dbReference type="CDD" id="cd07381">
    <property type="entry name" value="MPP_CapA"/>
    <property type="match status" value="1"/>
</dbReference>
<proteinExistence type="inferred from homology"/>
<reference evidence="4" key="1">
    <citation type="submission" date="2020-10" db="EMBL/GenBank/DDBJ databases">
        <authorList>
            <person name="Gilroy R."/>
        </authorList>
    </citation>
    <scope>NUCLEOTIDE SEQUENCE</scope>
    <source>
        <strain evidence="4">ChiHile30-977</strain>
    </source>
</reference>
<keyword evidence="2" id="KW-0732">Signal</keyword>
<sequence length="357" mass="39306">MRRWLGLLLGLWLLGGAALADDGFEDVPFDYGLQEILITAAGDVTLGGNMRDNPASNFYMETLEAAEGNLGWFFQNVRDIFSQDDMTLVNFEGTLTNATQHIGNTFCFRAPPEHVQALTLGSVEAVALENNHVMDFLEAGYADTVAALESQGIVYASEEHMGVYEVGGARIALLAYQTFDDYPRLFEKVPQDVAAAKAEYDLVIVSFHWGAEKDYAPNENQVKLARSTVDAGADLVLGHHSHRVNPIERYKGVYIVYSLGNCSFSGNTQPDDMDTFLFQQKFQLQNGELTRGAFRIIPCSISSVTAASGQRSGKNDLAVTPFAPESEAAQRVIDTMLSNDGGLEYAVAHYPTEWMEW</sequence>
<dbReference type="InterPro" id="IPR052169">
    <property type="entry name" value="CW_Biosynth-Accessory"/>
</dbReference>